<evidence type="ECO:0000256" key="4">
    <source>
        <dbReference type="ARBA" id="ARBA00023163"/>
    </source>
</evidence>
<evidence type="ECO:0000313" key="6">
    <source>
        <dbReference type="EMBL" id="QXX79554.1"/>
    </source>
</evidence>
<evidence type="ECO:0000256" key="3">
    <source>
        <dbReference type="ARBA" id="ARBA00023125"/>
    </source>
</evidence>
<organism evidence="6 7">
    <name type="scientific">Alcaligenes ammonioxydans</name>
    <dbReference type="NCBI Taxonomy" id="2582914"/>
    <lineage>
        <taxon>Bacteria</taxon>
        <taxon>Pseudomonadati</taxon>
        <taxon>Pseudomonadota</taxon>
        <taxon>Betaproteobacteria</taxon>
        <taxon>Burkholderiales</taxon>
        <taxon>Alcaligenaceae</taxon>
        <taxon>Alcaligenes</taxon>
    </lineage>
</organism>
<evidence type="ECO:0000256" key="1">
    <source>
        <dbReference type="ARBA" id="ARBA00009437"/>
    </source>
</evidence>
<dbReference type="CDD" id="cd08472">
    <property type="entry name" value="PBP2_CrgA_like_3"/>
    <property type="match status" value="1"/>
</dbReference>
<dbReference type="Pfam" id="PF03466">
    <property type="entry name" value="LysR_substrate"/>
    <property type="match status" value="1"/>
</dbReference>
<dbReference type="InterPro" id="IPR036390">
    <property type="entry name" value="WH_DNA-bd_sf"/>
</dbReference>
<keyword evidence="2" id="KW-0805">Transcription regulation</keyword>
<dbReference type="PANTHER" id="PTHR30537">
    <property type="entry name" value="HTH-TYPE TRANSCRIPTIONAL REGULATOR"/>
    <property type="match status" value="1"/>
</dbReference>
<keyword evidence="4" id="KW-0804">Transcription</keyword>
<reference evidence="6 7" key="1">
    <citation type="submission" date="2020-02" db="EMBL/GenBank/DDBJ databases">
        <title>Partial ammonium oxidation to N2 by heterotrophic bacteria.</title>
        <authorList>
            <person name="Wu M."/>
        </authorList>
    </citation>
    <scope>NUCLEOTIDE SEQUENCE [LARGE SCALE GENOMIC DNA]</scope>
    <source>
        <strain evidence="6 7">HO-1</strain>
    </source>
</reference>
<name>A0ABX8T0D0_9BURK</name>
<dbReference type="SUPFAM" id="SSF53850">
    <property type="entry name" value="Periplasmic binding protein-like II"/>
    <property type="match status" value="1"/>
</dbReference>
<evidence type="ECO:0000313" key="7">
    <source>
        <dbReference type="Proteomes" id="UP000826050"/>
    </source>
</evidence>
<dbReference type="InterPro" id="IPR000847">
    <property type="entry name" value="LysR_HTH_N"/>
</dbReference>
<dbReference type="Pfam" id="PF00126">
    <property type="entry name" value="HTH_1"/>
    <property type="match status" value="1"/>
</dbReference>
<keyword evidence="3" id="KW-0238">DNA-binding</keyword>
<dbReference type="Proteomes" id="UP000826050">
    <property type="component" value="Chromosome"/>
</dbReference>
<sequence length="300" mass="33103">MDRFEAMRTFAKVVETGSFTKAAQALHISRTRATHLVQQLEAHLRVSLLNRTTRKVSLTSAGALYVERVQQLLTDLDNTERDLAHVLALPAGRLRVDVPSSLASRVLVPALPSFYQRYPDIQLDMGVGDKAVDLLDESVDCVVRGGPIQDQALVARRVGSLRLAIYAAPAYLKRCGTPVHPTELDSSQHSVVGYLWEHQNKPFPYALRRHKESVVVRGCSGLAVNDGNAYLAAGEAGLGLVCLPDYLANAAVQENRLVALFADWSMDPMPLHVAFHRNKHTNVRLRAFIEWVGELLAPLS</sequence>
<dbReference type="RefSeq" id="WP_131070698.1">
    <property type="nucleotide sequence ID" value="NZ_CP049362.1"/>
</dbReference>
<dbReference type="InterPro" id="IPR005119">
    <property type="entry name" value="LysR_subst-bd"/>
</dbReference>
<feature type="domain" description="HTH lysR-type" evidence="5">
    <location>
        <begin position="1"/>
        <end position="59"/>
    </location>
</feature>
<dbReference type="InterPro" id="IPR036388">
    <property type="entry name" value="WH-like_DNA-bd_sf"/>
</dbReference>
<dbReference type="PROSITE" id="PS50931">
    <property type="entry name" value="HTH_LYSR"/>
    <property type="match status" value="1"/>
</dbReference>
<comment type="similarity">
    <text evidence="1">Belongs to the LysR transcriptional regulatory family.</text>
</comment>
<dbReference type="Gene3D" id="1.10.10.10">
    <property type="entry name" value="Winged helix-like DNA-binding domain superfamily/Winged helix DNA-binding domain"/>
    <property type="match status" value="1"/>
</dbReference>
<keyword evidence="7" id="KW-1185">Reference proteome</keyword>
<protein>
    <submittedName>
        <fullName evidence="6">LysR family transcriptional regulator</fullName>
    </submittedName>
</protein>
<proteinExistence type="inferred from homology"/>
<dbReference type="PANTHER" id="PTHR30537:SF17">
    <property type="entry name" value="LYSR-FAMILY REGULATORY PROTEIN"/>
    <property type="match status" value="1"/>
</dbReference>
<dbReference type="Gene3D" id="3.40.190.290">
    <property type="match status" value="1"/>
</dbReference>
<gene>
    <name evidence="6" type="ORF">FE795_11340</name>
</gene>
<dbReference type="SUPFAM" id="SSF46785">
    <property type="entry name" value="Winged helix' DNA-binding domain"/>
    <property type="match status" value="1"/>
</dbReference>
<dbReference type="InterPro" id="IPR058163">
    <property type="entry name" value="LysR-type_TF_proteobact-type"/>
</dbReference>
<accession>A0ABX8T0D0</accession>
<evidence type="ECO:0000259" key="5">
    <source>
        <dbReference type="PROSITE" id="PS50931"/>
    </source>
</evidence>
<dbReference type="EMBL" id="CP049362">
    <property type="protein sequence ID" value="QXX79554.1"/>
    <property type="molecule type" value="Genomic_DNA"/>
</dbReference>
<evidence type="ECO:0000256" key="2">
    <source>
        <dbReference type="ARBA" id="ARBA00023015"/>
    </source>
</evidence>